<sequence length="170" mass="19506">MWQGIQAITNYRTTSPACDSVASLPDALNNFYAWFEAQNDVTVRKTTPPPNDQVLCLTTADWSCQDVARWIESLGYPQYTACFTENFITGKKLIYINCCYLPRLGITDFEHMKVISAHVRELLGISEPLWSRSIADPPQDDMNMFLEVKSRTGERADSLTYTQFLNYRKK</sequence>
<dbReference type="Proteomes" id="UP000830395">
    <property type="component" value="Chromosome 19"/>
</dbReference>
<gene>
    <name evidence="1" type="ORF">PDJAM_G00097740</name>
</gene>
<proteinExistence type="predicted"/>
<reference evidence="1" key="1">
    <citation type="submission" date="2020-02" db="EMBL/GenBank/DDBJ databases">
        <title>Genome sequencing of the panga catfish, Pangasius djambal.</title>
        <authorList>
            <person name="Wen M."/>
            <person name="Zahm M."/>
            <person name="Roques C."/>
            <person name="Cabau C."/>
            <person name="Klopp C."/>
            <person name="Donnadieu C."/>
            <person name="Jouanno E."/>
            <person name="Avarre J.-C."/>
            <person name="Campet M."/>
            <person name="Ha T."/>
            <person name="Dugue R."/>
            <person name="Lampietro C."/>
            <person name="Louis A."/>
            <person name="Herpin A."/>
            <person name="Echchiki A."/>
            <person name="Berthelot C."/>
            <person name="Parey E."/>
            <person name="Roest-Crollius H."/>
            <person name="Braasch I."/>
            <person name="Postlethwait J.H."/>
            <person name="Bobe J."/>
            <person name="Montfort J."/>
            <person name="Bouchez O."/>
            <person name="Begum T."/>
            <person name="Schartl M."/>
            <person name="Gustiano R."/>
            <person name="Guiguen Y."/>
        </authorList>
    </citation>
    <scope>NUCLEOTIDE SEQUENCE</scope>
    <source>
        <strain evidence="1">Pdj_M5554</strain>
    </source>
</reference>
<evidence type="ECO:0000313" key="2">
    <source>
        <dbReference type="Proteomes" id="UP000830395"/>
    </source>
</evidence>
<name>A0ACC5Z7C0_9TELE</name>
<evidence type="ECO:0000313" key="1">
    <source>
        <dbReference type="EMBL" id="MCJ8743744.1"/>
    </source>
</evidence>
<comment type="caution">
    <text evidence="1">The sequence shown here is derived from an EMBL/GenBank/DDBJ whole genome shotgun (WGS) entry which is preliminary data.</text>
</comment>
<accession>A0ACC5Z7C0</accession>
<protein>
    <submittedName>
        <fullName evidence="1">Uncharacterized protein</fullName>
    </submittedName>
</protein>
<keyword evidence="2" id="KW-1185">Reference proteome</keyword>
<organism evidence="1 2">
    <name type="scientific">Pangasius djambal</name>
    <dbReference type="NCBI Taxonomy" id="1691987"/>
    <lineage>
        <taxon>Eukaryota</taxon>
        <taxon>Metazoa</taxon>
        <taxon>Chordata</taxon>
        <taxon>Craniata</taxon>
        <taxon>Vertebrata</taxon>
        <taxon>Euteleostomi</taxon>
        <taxon>Actinopterygii</taxon>
        <taxon>Neopterygii</taxon>
        <taxon>Teleostei</taxon>
        <taxon>Ostariophysi</taxon>
        <taxon>Siluriformes</taxon>
        <taxon>Pangasiidae</taxon>
        <taxon>Pangasius</taxon>
    </lineage>
</organism>
<dbReference type="EMBL" id="CM040993">
    <property type="protein sequence ID" value="MCJ8743744.1"/>
    <property type="molecule type" value="Genomic_DNA"/>
</dbReference>